<feature type="transmembrane region" description="Helical" evidence="11">
    <location>
        <begin position="204"/>
        <end position="228"/>
    </location>
</feature>
<feature type="transmembrane region" description="Helical" evidence="11">
    <location>
        <begin position="50"/>
        <end position="69"/>
    </location>
</feature>
<name>A0A1P9WTB2_9BACT</name>
<evidence type="ECO:0000256" key="2">
    <source>
        <dbReference type="ARBA" id="ARBA00008130"/>
    </source>
</evidence>
<dbReference type="KEGG" id="smon:AWR27_03975"/>
<accession>A0A1P9WTB2</accession>
<keyword evidence="3" id="KW-0600">Photoreceptor protein</keyword>
<evidence type="ECO:0000256" key="4">
    <source>
        <dbReference type="ARBA" id="ARBA00022606"/>
    </source>
</evidence>
<evidence type="ECO:0000256" key="6">
    <source>
        <dbReference type="ARBA" id="ARBA00022925"/>
    </source>
</evidence>
<dbReference type="STRING" id="1178516.AWR27_03975"/>
<evidence type="ECO:0000313" key="12">
    <source>
        <dbReference type="EMBL" id="AQG78573.1"/>
    </source>
</evidence>
<keyword evidence="5 11" id="KW-0812">Transmembrane</keyword>
<dbReference type="InterPro" id="IPR018229">
    <property type="entry name" value="Rhodopsin_retinal_BS"/>
</dbReference>
<evidence type="ECO:0000256" key="11">
    <source>
        <dbReference type="SAM" id="Phobius"/>
    </source>
</evidence>
<evidence type="ECO:0000256" key="10">
    <source>
        <dbReference type="ARBA" id="ARBA00023170"/>
    </source>
</evidence>
<feature type="transmembrane region" description="Helical" evidence="11">
    <location>
        <begin position="180"/>
        <end position="198"/>
    </location>
</feature>
<keyword evidence="10" id="KW-0675">Receptor</keyword>
<dbReference type="GO" id="GO:0005216">
    <property type="term" value="F:monoatomic ion channel activity"/>
    <property type="evidence" value="ECO:0007669"/>
    <property type="project" value="InterPro"/>
</dbReference>
<keyword evidence="6" id="KW-0681">Retinal protein</keyword>
<evidence type="ECO:0000256" key="7">
    <source>
        <dbReference type="ARBA" id="ARBA00022989"/>
    </source>
</evidence>
<dbReference type="Proteomes" id="UP000187941">
    <property type="component" value="Chromosome"/>
</dbReference>
<dbReference type="Pfam" id="PF01036">
    <property type="entry name" value="Bac_rhodopsin"/>
    <property type="match status" value="1"/>
</dbReference>
<dbReference type="Gene3D" id="1.20.1070.10">
    <property type="entry name" value="Rhodopsin 7-helix transmembrane proteins"/>
    <property type="match status" value="1"/>
</dbReference>
<keyword evidence="4" id="KW-0716">Sensory transduction</keyword>
<evidence type="ECO:0000256" key="5">
    <source>
        <dbReference type="ARBA" id="ARBA00022692"/>
    </source>
</evidence>
<dbReference type="PROSITE" id="PS00950">
    <property type="entry name" value="BACTERIAL_OPSIN_1"/>
    <property type="match status" value="1"/>
</dbReference>
<evidence type="ECO:0000313" key="13">
    <source>
        <dbReference type="Proteomes" id="UP000187941"/>
    </source>
</evidence>
<evidence type="ECO:0000256" key="3">
    <source>
        <dbReference type="ARBA" id="ARBA00022543"/>
    </source>
</evidence>
<feature type="transmembrane region" description="Helical" evidence="11">
    <location>
        <begin position="114"/>
        <end position="135"/>
    </location>
</feature>
<keyword evidence="8" id="KW-0157">Chromophore</keyword>
<dbReference type="GO" id="GO:0007602">
    <property type="term" value="P:phototransduction"/>
    <property type="evidence" value="ECO:0007669"/>
    <property type="project" value="UniProtKB-KW"/>
</dbReference>
<dbReference type="GO" id="GO:0009881">
    <property type="term" value="F:photoreceptor activity"/>
    <property type="evidence" value="ECO:0007669"/>
    <property type="project" value="UniProtKB-KW"/>
</dbReference>
<keyword evidence="7 11" id="KW-1133">Transmembrane helix</keyword>
<proteinExistence type="inferred from homology"/>
<keyword evidence="9 11" id="KW-0472">Membrane</keyword>
<comment type="similarity">
    <text evidence="2">Belongs to the archaeal/bacterial/fungal opsin family.</text>
</comment>
<evidence type="ECO:0000256" key="8">
    <source>
        <dbReference type="ARBA" id="ARBA00022991"/>
    </source>
</evidence>
<dbReference type="InterPro" id="IPR001425">
    <property type="entry name" value="Arc/bac/fun_rhodopsins"/>
</dbReference>
<comment type="subcellular location">
    <subcellularLocation>
        <location evidence="1">Membrane</location>
        <topology evidence="1">Multi-pass membrane protein</topology>
    </subcellularLocation>
</comment>
<keyword evidence="13" id="KW-1185">Reference proteome</keyword>
<dbReference type="SMART" id="SM01021">
    <property type="entry name" value="Bac_rhodopsin"/>
    <property type="match status" value="1"/>
</dbReference>
<dbReference type="PANTHER" id="PTHR28286:SF2">
    <property type="entry name" value="BACTERIORHODOPSIN _OPSIN, NOPA (EUROFUNG)"/>
    <property type="match status" value="1"/>
</dbReference>
<feature type="transmembrane region" description="Helical" evidence="11">
    <location>
        <begin position="20"/>
        <end position="38"/>
    </location>
</feature>
<dbReference type="GO" id="GO:0016020">
    <property type="term" value="C:membrane"/>
    <property type="evidence" value="ECO:0007669"/>
    <property type="project" value="UniProtKB-SubCell"/>
</dbReference>
<organism evidence="12 13">
    <name type="scientific">Spirosoma montaniterrae</name>
    <dbReference type="NCBI Taxonomy" id="1178516"/>
    <lineage>
        <taxon>Bacteria</taxon>
        <taxon>Pseudomonadati</taxon>
        <taxon>Bacteroidota</taxon>
        <taxon>Cytophagia</taxon>
        <taxon>Cytophagales</taxon>
        <taxon>Cytophagaceae</taxon>
        <taxon>Spirosoma</taxon>
    </lineage>
</organism>
<dbReference type="EMBL" id="CP014263">
    <property type="protein sequence ID" value="AQG78573.1"/>
    <property type="molecule type" value="Genomic_DNA"/>
</dbReference>
<evidence type="ECO:0008006" key="14">
    <source>
        <dbReference type="Google" id="ProtNLM"/>
    </source>
</evidence>
<reference evidence="12 13" key="1">
    <citation type="submission" date="2016-01" db="EMBL/GenBank/DDBJ databases">
        <authorList>
            <person name="Oliw E.H."/>
        </authorList>
    </citation>
    <scope>NUCLEOTIDE SEQUENCE [LARGE SCALE GENOMIC DNA]</scope>
    <source>
        <strain evidence="12 13">DY10</strain>
    </source>
</reference>
<dbReference type="SUPFAM" id="SSF81321">
    <property type="entry name" value="Family A G protein-coupled receptor-like"/>
    <property type="match status" value="1"/>
</dbReference>
<dbReference type="AlphaFoldDB" id="A0A1P9WTB2"/>
<dbReference type="PANTHER" id="PTHR28286">
    <property type="match status" value="1"/>
</dbReference>
<gene>
    <name evidence="12" type="ORF">AWR27_03975</name>
</gene>
<evidence type="ECO:0000256" key="1">
    <source>
        <dbReference type="ARBA" id="ARBA00004141"/>
    </source>
</evidence>
<feature type="transmembrane region" description="Helical" evidence="11">
    <location>
        <begin position="81"/>
        <end position="102"/>
    </location>
</feature>
<dbReference type="PRINTS" id="PR00251">
    <property type="entry name" value="BACTRLOPSIN"/>
</dbReference>
<evidence type="ECO:0000256" key="9">
    <source>
        <dbReference type="ARBA" id="ARBA00023136"/>
    </source>
</evidence>
<sequence length="255" mass="28121">MTDYQLNVNQSTIMSLESLLHWLYVAVMAGSALTFLLMSRNPKGVPQYKYLIHTFVVVWSGLAYAALAMNQGKLDAFGQTVYYARYIDWAVTTPLLLLSLVLTGKYTVDVKGPLTAALMGTQVIMILTGLLAELSPAGPRWFWYIAGCVALLIVLRLFWGPLYNIAQQQGQAIANVYRDSAVFLTVQWLLYPTVWLLGTPGVGLFGPLTTTALLILLPIVSKSGFAFYNLSKLRSLPPHLHNEAQATLTAQPAHN</sequence>
<protein>
    <recommendedName>
        <fullName evidence="14">Rhodopsin</fullName>
    </recommendedName>
</protein>
<feature type="transmembrane region" description="Helical" evidence="11">
    <location>
        <begin position="141"/>
        <end position="159"/>
    </location>
</feature>